<name>H7EK11_9SPIR</name>
<evidence type="ECO:0000313" key="1">
    <source>
        <dbReference type="EMBL" id="EIC02098.1"/>
    </source>
</evidence>
<gene>
    <name evidence="1" type="ORF">TresaDRAFT_1434</name>
</gene>
<sequence length="561" mass="61758">MDSKTTEALSASDIEHLVAILKSYRNDEAEEPHYNKILTQSEIDQLLGTMCETEMNTPELTKGEIADMSAKFKAEYGKPYGKDMREEHLFRQFVADETGWPYRGLNDDIAIAAIEGGDYFNFDFDFDDGSEHMSGDEAEALAVAEEIRKEIEKRGKCRTEKPSAEHCECAVASLSITADKSGQGSGITVKIRRPKRDENTIVANTPTNNTFSVLIPEEAESGEIAENAEKIALRLKAISEKAAKEASKEAKIASVRDASVRALLETAGMSDCVEVETWVGTPESCVTIKRGFGIKATARIAPDDTSADIIAKVKDARARADSFYGKIRRLSDNMSSLVAELSCKYQFQTISIENGEIEIATMPKTENEDAHDRHEIWRTTTETTADEADDFPALAEKIRTKTEDMLNRFEKMNTISRSLAERTGLDCAAERTDALSDGTDTIFIITGGKTDAIIGCMSENLTDGEQAEPNALSAADEAFSEKIRALERAISAEKDAAGWNPKMCAIITEKEKCVFIELHGKKTVLKETVPLGGFSDTGAVVRSLREKWFRRTTPPAILPNP</sequence>
<dbReference type="STRING" id="907348.TresaDRAFT_1434"/>
<dbReference type="RefSeq" id="WP_002703787.1">
    <property type="nucleotide sequence ID" value="NZ_AGRW01000043.1"/>
</dbReference>
<comment type="caution">
    <text evidence="1">The sequence shown here is derived from an EMBL/GenBank/DDBJ whole genome shotgun (WGS) entry which is preliminary data.</text>
</comment>
<dbReference type="PATRIC" id="fig|907348.3.peg.1213"/>
<reference evidence="1 2" key="1">
    <citation type="submission" date="2011-09" db="EMBL/GenBank/DDBJ databases">
        <title>The draft genome of Treponema saccharophilum DSM 2985.</title>
        <authorList>
            <consortium name="US DOE Joint Genome Institute (JGI-PGF)"/>
            <person name="Lucas S."/>
            <person name="Copeland A."/>
            <person name="Lapidus A."/>
            <person name="Glavina del Rio T."/>
            <person name="Dalin E."/>
            <person name="Tice H."/>
            <person name="Bruce D."/>
            <person name="Goodwin L."/>
            <person name="Pitluck S."/>
            <person name="Peters L."/>
            <person name="Kyrpides N."/>
            <person name="Mavromatis K."/>
            <person name="Ivanova N."/>
            <person name="Markowitz V."/>
            <person name="Cheng J.-F."/>
            <person name="Hugenholtz P."/>
            <person name="Woyke T."/>
            <person name="Wu D."/>
            <person name="Gronow S."/>
            <person name="Wellnitz S."/>
            <person name="Brambilla E."/>
            <person name="Klenk H.-P."/>
            <person name="Eisen J.A."/>
        </authorList>
    </citation>
    <scope>NUCLEOTIDE SEQUENCE [LARGE SCALE GENOMIC DNA]</scope>
    <source>
        <strain evidence="1 2">DSM 2985</strain>
    </source>
</reference>
<dbReference type="Proteomes" id="UP000003571">
    <property type="component" value="Unassembled WGS sequence"/>
</dbReference>
<dbReference type="EMBL" id="AGRW01000043">
    <property type="protein sequence ID" value="EIC02098.1"/>
    <property type="molecule type" value="Genomic_DNA"/>
</dbReference>
<organism evidence="1 2">
    <name type="scientific">Treponema saccharophilum DSM 2985</name>
    <dbReference type="NCBI Taxonomy" id="907348"/>
    <lineage>
        <taxon>Bacteria</taxon>
        <taxon>Pseudomonadati</taxon>
        <taxon>Spirochaetota</taxon>
        <taxon>Spirochaetia</taxon>
        <taxon>Spirochaetales</taxon>
        <taxon>Treponemataceae</taxon>
        <taxon>Treponema</taxon>
    </lineage>
</organism>
<keyword evidence="2" id="KW-1185">Reference proteome</keyword>
<evidence type="ECO:0000313" key="2">
    <source>
        <dbReference type="Proteomes" id="UP000003571"/>
    </source>
</evidence>
<proteinExistence type="predicted"/>
<dbReference type="AlphaFoldDB" id="H7EK11"/>
<accession>H7EK11</accession>
<protein>
    <submittedName>
        <fullName evidence="1">Uncharacterized protein</fullName>
    </submittedName>
</protein>